<dbReference type="PANTHER" id="PTHR21581">
    <property type="entry name" value="D-ALANYL-D-ALANINE CARBOXYPEPTIDASE"/>
    <property type="match status" value="1"/>
</dbReference>
<evidence type="ECO:0000256" key="13">
    <source>
        <dbReference type="PIRSR" id="PIRSR618044-2"/>
    </source>
</evidence>
<evidence type="ECO:0000256" key="14">
    <source>
        <dbReference type="RuleBase" id="RU004016"/>
    </source>
</evidence>
<keyword evidence="6" id="KW-0732">Signal</keyword>
<feature type="active site" description="Proton acceptor" evidence="12">
    <location>
        <position position="539"/>
    </location>
</feature>
<feature type="compositionally biased region" description="Low complexity" evidence="15">
    <location>
        <begin position="192"/>
        <end position="201"/>
    </location>
</feature>
<feature type="binding site" evidence="13">
    <location>
        <position position="699"/>
    </location>
    <ligand>
        <name>substrate</name>
    </ligand>
</feature>
<dbReference type="GO" id="GO:0006508">
    <property type="term" value="P:proteolysis"/>
    <property type="evidence" value="ECO:0007669"/>
    <property type="project" value="UniProtKB-KW"/>
</dbReference>
<evidence type="ECO:0000256" key="6">
    <source>
        <dbReference type="ARBA" id="ARBA00022729"/>
    </source>
</evidence>
<sequence>MAGESPDRSKQHESSKEPTSGSGSAVPGPARPSESGAASAPADPRLTVARERVRVDQATAVFSTRALKEAVRPSAADGGGTESAEAAEAPEGAVKPAGTGEEDRRAAVASWVRSADRESDEADESDEAGTADAAEDPASGGDGDGAAEDGPAEPADAVPARAERESGGSTSAPERKAEPEPEPDAAGSAKPAGADGTATTAEADESGKSGKSGKNAKDDKDDKGAKDDPKPAVDQATAVFKAPRPAVDRPTATLKRRDTGSGKDATGKDATGKDATGKDGAKDTGTGTGTGTGTSTDEAARKDTRTTSLRRPKDSGSGSGTGTGTATSSDAPKPSDTAGSAAEREAERTSRFVPLKSFDDPEAGKPRPTPTAGRGVRTDTAKPAAPKSPESDKSPKGPEDAKAPAAPVPPAAPTAALPRVGPERTTQQPLPPKPPLDLLAELTNTPPPPETPARTLVRRVKIWTPLVVLLAIVFAVAQSMRPLPDPALDLTAQSSYAFKGSDTDIPWPSGGQAALDVLGIGSYGSSGEQKPAPIASVTKVMTAYLILKNHPLKGGEGEKIKVDQPAEDQATADGESTVKVHAGDSITEKEALQALLIASANNVARLVARWDAGSEKAFVAKMNTTAKQLGMTNTTYTDPSGLEKTTVSTAVDQVKLAKAAMKDSSFRQIAAMMEYTDYKGDKHSNWNRLVGYNGVVGIKTGTTTAAGGNLVFAAVKKVGGQTRTIVGAVVGQGPGGEDNTILSGALDASDKLIRAAQASLESATILKKGTVVGAVDDGLGGRTPVVITKDVKAVGWAGLTVKLKFAADELPHTAKAGAKVGSLTVGDGTGSAVKVPVTLRQDLEEPGFTSKLTRLG</sequence>
<dbReference type="GO" id="GO:0009002">
    <property type="term" value="F:serine-type D-Ala-D-Ala carboxypeptidase activity"/>
    <property type="evidence" value="ECO:0007669"/>
    <property type="project" value="UniProtKB-EC"/>
</dbReference>
<dbReference type="InterPro" id="IPR012338">
    <property type="entry name" value="Beta-lactam/transpept-like"/>
</dbReference>
<dbReference type="InterPro" id="IPR001967">
    <property type="entry name" value="Peptidase_S11_N"/>
</dbReference>
<evidence type="ECO:0000256" key="15">
    <source>
        <dbReference type="SAM" id="MobiDB-lite"/>
    </source>
</evidence>
<evidence type="ECO:0000256" key="11">
    <source>
        <dbReference type="ARBA" id="ARBA00034000"/>
    </source>
</evidence>
<evidence type="ECO:0000256" key="9">
    <source>
        <dbReference type="ARBA" id="ARBA00022984"/>
    </source>
</evidence>
<feature type="region of interest" description="Disordered" evidence="15">
    <location>
        <begin position="1"/>
        <end position="453"/>
    </location>
</feature>
<feature type="compositionally biased region" description="Basic and acidic residues" evidence="15">
    <location>
        <begin position="215"/>
        <end position="231"/>
    </location>
</feature>
<dbReference type="Proteomes" id="UP000198614">
    <property type="component" value="Unassembled WGS sequence"/>
</dbReference>
<dbReference type="OrthoDB" id="3530815at2"/>
<dbReference type="Pfam" id="PF00768">
    <property type="entry name" value="Peptidase_S11"/>
    <property type="match status" value="1"/>
</dbReference>
<evidence type="ECO:0000256" key="10">
    <source>
        <dbReference type="ARBA" id="ARBA00023316"/>
    </source>
</evidence>
<keyword evidence="4 18" id="KW-0121">Carboxypeptidase</keyword>
<keyword evidence="7" id="KW-0378">Hydrolase</keyword>
<feature type="domain" description="Peptidase S11 D-alanyl-D-alanine carboxypeptidase A N-terminal" evidence="16">
    <location>
        <begin position="528"/>
        <end position="717"/>
    </location>
</feature>
<proteinExistence type="inferred from homology"/>
<evidence type="ECO:0000313" key="18">
    <source>
        <dbReference type="EMBL" id="SDF70860.1"/>
    </source>
</evidence>
<dbReference type="PANTHER" id="PTHR21581:SF33">
    <property type="entry name" value="D-ALANYL-D-ALANINE CARBOXYPEPTIDASE DACB"/>
    <property type="match status" value="1"/>
</dbReference>
<gene>
    <name evidence="18" type="ORF">SAMN05216260_11087</name>
</gene>
<keyword evidence="5" id="KW-0645">Protease</keyword>
<comment type="similarity">
    <text evidence="2 14">Belongs to the peptidase S11 family.</text>
</comment>
<evidence type="ECO:0000313" key="19">
    <source>
        <dbReference type="Proteomes" id="UP000198614"/>
    </source>
</evidence>
<evidence type="ECO:0000256" key="4">
    <source>
        <dbReference type="ARBA" id="ARBA00022645"/>
    </source>
</evidence>
<dbReference type="EC" id="3.4.16.4" evidence="3"/>
<comment type="catalytic activity">
    <reaction evidence="11">
        <text>Preferential cleavage: (Ac)2-L-Lys-D-Ala-|-D-Ala. Also transpeptidation of peptidyl-alanyl moieties that are N-acyl substituents of D-alanine.</text>
        <dbReference type="EC" id="3.4.16.4"/>
    </reaction>
</comment>
<feature type="compositionally biased region" description="Acidic residues" evidence="15">
    <location>
        <begin position="118"/>
        <end position="135"/>
    </location>
</feature>
<dbReference type="SUPFAM" id="SSF56601">
    <property type="entry name" value="beta-lactamase/transpeptidase-like"/>
    <property type="match status" value="1"/>
</dbReference>
<feature type="domain" description="Peptidase S11 D-Ala-D-Ala carboxypeptidase A C-terminal" evidence="17">
    <location>
        <begin position="761"/>
        <end position="845"/>
    </location>
</feature>
<dbReference type="GO" id="GO:0008360">
    <property type="term" value="P:regulation of cell shape"/>
    <property type="evidence" value="ECO:0007669"/>
    <property type="project" value="UniProtKB-KW"/>
</dbReference>
<keyword evidence="10" id="KW-0961">Cell wall biogenesis/degradation</keyword>
<dbReference type="GO" id="GO:0009252">
    <property type="term" value="P:peptidoglycan biosynthetic process"/>
    <property type="evidence" value="ECO:0007669"/>
    <property type="project" value="UniProtKB-KW"/>
</dbReference>
<dbReference type="GO" id="GO:0071555">
    <property type="term" value="P:cell wall organization"/>
    <property type="evidence" value="ECO:0007669"/>
    <property type="project" value="UniProtKB-KW"/>
</dbReference>
<dbReference type="AlphaFoldDB" id="A0A1G7NC43"/>
<evidence type="ECO:0000256" key="5">
    <source>
        <dbReference type="ARBA" id="ARBA00022670"/>
    </source>
</evidence>
<feature type="compositionally biased region" description="Basic and acidic residues" evidence="15">
    <location>
        <begin position="389"/>
        <end position="402"/>
    </location>
</feature>
<feature type="active site" description="Acyl-ester intermediate" evidence="12">
    <location>
        <position position="536"/>
    </location>
</feature>
<evidence type="ECO:0000259" key="17">
    <source>
        <dbReference type="Pfam" id="PF07943"/>
    </source>
</evidence>
<evidence type="ECO:0000256" key="8">
    <source>
        <dbReference type="ARBA" id="ARBA00022960"/>
    </source>
</evidence>
<accession>A0A1G7NC43</accession>
<evidence type="ECO:0000256" key="1">
    <source>
        <dbReference type="ARBA" id="ARBA00004752"/>
    </source>
</evidence>
<protein>
    <recommendedName>
        <fullName evidence="3">serine-type D-Ala-D-Ala carboxypeptidase</fullName>
        <ecNumber evidence="3">3.4.16.4</ecNumber>
    </recommendedName>
</protein>
<dbReference type="PRINTS" id="PR00725">
    <property type="entry name" value="DADACBPTASE1"/>
</dbReference>
<comment type="pathway">
    <text evidence="1">Cell wall biogenesis; peptidoglycan biosynthesis.</text>
</comment>
<dbReference type="InterPro" id="IPR012907">
    <property type="entry name" value="Peptidase_S11_C"/>
</dbReference>
<evidence type="ECO:0000256" key="7">
    <source>
        <dbReference type="ARBA" id="ARBA00022801"/>
    </source>
</evidence>
<feature type="compositionally biased region" description="Basic and acidic residues" evidence="15">
    <location>
        <begin position="1"/>
        <end position="16"/>
    </location>
</feature>
<reference evidence="18 19" key="1">
    <citation type="submission" date="2016-10" db="EMBL/GenBank/DDBJ databases">
        <authorList>
            <person name="de Groot N.N."/>
        </authorList>
    </citation>
    <scope>NUCLEOTIDE SEQUENCE [LARGE SCALE GENOMIC DNA]</scope>
    <source>
        <strain evidence="18 19">CGMCC 4.1859</strain>
    </source>
</reference>
<keyword evidence="9" id="KW-0573">Peptidoglycan synthesis</keyword>
<keyword evidence="8" id="KW-0133">Cell shape</keyword>
<feature type="compositionally biased region" description="Low complexity" evidence="15">
    <location>
        <begin position="82"/>
        <end position="93"/>
    </location>
</feature>
<dbReference type="InterPro" id="IPR018044">
    <property type="entry name" value="Peptidase_S11"/>
</dbReference>
<evidence type="ECO:0000256" key="2">
    <source>
        <dbReference type="ARBA" id="ARBA00007164"/>
    </source>
</evidence>
<feature type="active site" evidence="12">
    <location>
        <position position="599"/>
    </location>
</feature>
<organism evidence="18 19">
    <name type="scientific">Streptomyces griseoaurantiacus</name>
    <dbReference type="NCBI Taxonomy" id="68213"/>
    <lineage>
        <taxon>Bacteria</taxon>
        <taxon>Bacillati</taxon>
        <taxon>Actinomycetota</taxon>
        <taxon>Actinomycetes</taxon>
        <taxon>Kitasatosporales</taxon>
        <taxon>Streptomycetaceae</taxon>
        <taxon>Streptomyces</taxon>
        <taxon>Streptomyces aurantiacus group</taxon>
    </lineage>
</organism>
<dbReference type="EMBL" id="FNAX01000010">
    <property type="protein sequence ID" value="SDF70860.1"/>
    <property type="molecule type" value="Genomic_DNA"/>
</dbReference>
<feature type="compositionally biased region" description="Basic and acidic residues" evidence="15">
    <location>
        <begin position="255"/>
        <end position="282"/>
    </location>
</feature>
<evidence type="ECO:0000256" key="12">
    <source>
        <dbReference type="PIRSR" id="PIRSR618044-1"/>
    </source>
</evidence>
<dbReference type="Pfam" id="PF07943">
    <property type="entry name" value="PBP5_C"/>
    <property type="match status" value="1"/>
</dbReference>
<evidence type="ECO:0000259" key="16">
    <source>
        <dbReference type="Pfam" id="PF00768"/>
    </source>
</evidence>
<dbReference type="Gene3D" id="3.40.710.10">
    <property type="entry name" value="DD-peptidase/beta-lactamase superfamily"/>
    <property type="match status" value="1"/>
</dbReference>
<name>A0A1G7NC43_9ACTN</name>
<evidence type="ECO:0000256" key="3">
    <source>
        <dbReference type="ARBA" id="ARBA00012448"/>
    </source>
</evidence>